<feature type="compositionally biased region" description="Basic and acidic residues" evidence="1">
    <location>
        <begin position="39"/>
        <end position="54"/>
    </location>
</feature>
<dbReference type="Proteomes" id="UP000029121">
    <property type="component" value="Unassembled WGS sequence"/>
</dbReference>
<organism evidence="2 3">
    <name type="scientific">Capsella rubella</name>
    <dbReference type="NCBI Taxonomy" id="81985"/>
    <lineage>
        <taxon>Eukaryota</taxon>
        <taxon>Viridiplantae</taxon>
        <taxon>Streptophyta</taxon>
        <taxon>Embryophyta</taxon>
        <taxon>Tracheophyta</taxon>
        <taxon>Spermatophyta</taxon>
        <taxon>Magnoliopsida</taxon>
        <taxon>eudicotyledons</taxon>
        <taxon>Gunneridae</taxon>
        <taxon>Pentapetalae</taxon>
        <taxon>rosids</taxon>
        <taxon>malvids</taxon>
        <taxon>Brassicales</taxon>
        <taxon>Brassicaceae</taxon>
        <taxon>Camelineae</taxon>
        <taxon>Capsella</taxon>
    </lineage>
</organism>
<sequence>GSPTIYFIFVCLQFLDRSFWFLCISFFFHRSEYFDMADSRKRDSGEDDRHRDDQPNDGDDFSYDSRSNGFEGETESTRTESSVSDPLTEETGGGGGDFLVGEDRVLRWLQALDMQVMGACRGDERLKPLLKLNVSNGMAEDRLLAHLSQHFEPAEIGMLARCFCIPLVSVRVGKIKKDGILMRPTTTRGNLSLIVLPTSDLRLSFIGDNGHSEQLFTYSSKSQCSAVSIEEINADSSGRSFVIRIADGNAFYYWCSEKSKLLGTELRRKMKDLIKKKPSISELTGIEESRLGSVASHLRLYLMGSVVPNIKGCPVPTPESLSSSGSSETADSSSSSASSKSLRARHSGTQLTKAQGSLSPRSSSFKENTMKNSSLRISSRDKSKRRSEGHFPIFDNLPITSTPTNLEGFIQLEGEGEETAEENNGSSQFIAFGAAELTPSTMTGPPQFPLKMGPPVFSPYYCWCPPSTSSLHATSASYQFPPLSIELPSLPPLSSLLPSSLLPASGSDGFLIPSSPLDLSDIPPLPLVHHIPMTGSSSSSQQMMIPIMCDPIVHIPVIDICSSGQGYLVSAGPTGMIPTGISPIPVENDSLVEKGARETLRLLISGASATTTAPLNHHGSRGLYSGNRDVSGVSLFAPIGLQQPSSGDGGDGGGESVNSGEGVPAPPRETSG</sequence>
<evidence type="ECO:0000313" key="3">
    <source>
        <dbReference type="Proteomes" id="UP000029121"/>
    </source>
</evidence>
<feature type="compositionally biased region" description="Low complexity" evidence="1">
    <location>
        <begin position="320"/>
        <end position="341"/>
    </location>
</feature>
<feature type="region of interest" description="Disordered" evidence="1">
    <location>
        <begin position="637"/>
        <end position="672"/>
    </location>
</feature>
<name>R0FUV2_9BRAS</name>
<evidence type="ECO:0000256" key="1">
    <source>
        <dbReference type="SAM" id="MobiDB-lite"/>
    </source>
</evidence>
<dbReference type="STRING" id="81985.R0FUV2"/>
<gene>
    <name evidence="2" type="ORF">CARUB_v10022781mg</name>
</gene>
<feature type="compositionally biased region" description="Basic and acidic residues" evidence="1">
    <location>
        <begin position="378"/>
        <end position="389"/>
    </location>
</feature>
<feature type="region of interest" description="Disordered" evidence="1">
    <location>
        <begin position="316"/>
        <end position="399"/>
    </location>
</feature>
<dbReference type="OrthoDB" id="1921521at2759"/>
<keyword evidence="3" id="KW-1185">Reference proteome</keyword>
<proteinExistence type="predicted"/>
<protein>
    <submittedName>
        <fullName evidence="2">Uncharacterized protein</fullName>
    </submittedName>
</protein>
<dbReference type="eggNOG" id="ENOG502QPND">
    <property type="taxonomic scope" value="Eukaryota"/>
</dbReference>
<accession>R0FUV2</accession>
<dbReference type="EMBL" id="KB870808">
    <property type="protein sequence ID" value="EOA26697.1"/>
    <property type="molecule type" value="Genomic_DNA"/>
</dbReference>
<evidence type="ECO:0000313" key="2">
    <source>
        <dbReference type="EMBL" id="EOA26697.1"/>
    </source>
</evidence>
<dbReference type="PANTHER" id="PTHR36741:SF1">
    <property type="entry name" value="OS07G0100500 PROTEIN"/>
    <property type="match status" value="1"/>
</dbReference>
<feature type="compositionally biased region" description="Polar residues" evidence="1">
    <location>
        <begin position="347"/>
        <end position="372"/>
    </location>
</feature>
<reference evidence="3" key="1">
    <citation type="journal article" date="2013" name="Nat. Genet.">
        <title>The Capsella rubella genome and the genomic consequences of rapid mating system evolution.</title>
        <authorList>
            <person name="Slotte T."/>
            <person name="Hazzouri K.M."/>
            <person name="Agren J.A."/>
            <person name="Koenig D."/>
            <person name="Maumus F."/>
            <person name="Guo Y.L."/>
            <person name="Steige K."/>
            <person name="Platts A.E."/>
            <person name="Escobar J.S."/>
            <person name="Newman L.K."/>
            <person name="Wang W."/>
            <person name="Mandakova T."/>
            <person name="Vello E."/>
            <person name="Smith L.M."/>
            <person name="Henz S.R."/>
            <person name="Steffen J."/>
            <person name="Takuno S."/>
            <person name="Brandvain Y."/>
            <person name="Coop G."/>
            <person name="Andolfatto P."/>
            <person name="Hu T.T."/>
            <person name="Blanchette M."/>
            <person name="Clark R.M."/>
            <person name="Quesneville H."/>
            <person name="Nordborg M."/>
            <person name="Gaut B.S."/>
            <person name="Lysak M.A."/>
            <person name="Jenkins J."/>
            <person name="Grimwood J."/>
            <person name="Chapman J."/>
            <person name="Prochnik S."/>
            <person name="Shu S."/>
            <person name="Rokhsar D."/>
            <person name="Schmutz J."/>
            <person name="Weigel D."/>
            <person name="Wright S.I."/>
        </authorList>
    </citation>
    <scope>NUCLEOTIDE SEQUENCE [LARGE SCALE GENOMIC DNA]</scope>
    <source>
        <strain evidence="3">cv. Monte Gargano</strain>
    </source>
</reference>
<dbReference type="AlphaFoldDB" id="R0FUV2"/>
<feature type="region of interest" description="Disordered" evidence="1">
    <location>
        <begin position="39"/>
        <end position="98"/>
    </location>
</feature>
<dbReference type="KEGG" id="crb:17889598"/>
<dbReference type="PANTHER" id="PTHR36741">
    <property type="entry name" value="OS07G0100500 PROTEIN"/>
    <property type="match status" value="1"/>
</dbReference>
<feature type="non-terminal residue" evidence="2">
    <location>
        <position position="1"/>
    </location>
</feature>